<feature type="domain" description="C2H2-type" evidence="2">
    <location>
        <begin position="171"/>
        <end position="198"/>
    </location>
</feature>
<keyword evidence="1" id="KW-0479">Metal-binding</keyword>
<evidence type="ECO:0000313" key="4">
    <source>
        <dbReference type="Proteomes" id="UP001448207"/>
    </source>
</evidence>
<feature type="domain" description="C2H2-type" evidence="2">
    <location>
        <begin position="229"/>
        <end position="254"/>
    </location>
</feature>
<keyword evidence="4" id="KW-1185">Reference proteome</keyword>
<dbReference type="InterPro" id="IPR013087">
    <property type="entry name" value="Znf_C2H2_type"/>
</dbReference>
<gene>
    <name evidence="3" type="ORF">J3Q64DRAFT_1131618</name>
</gene>
<organism evidence="3 4">
    <name type="scientific">Phycomyces blakesleeanus</name>
    <dbReference type="NCBI Taxonomy" id="4837"/>
    <lineage>
        <taxon>Eukaryota</taxon>
        <taxon>Fungi</taxon>
        <taxon>Fungi incertae sedis</taxon>
        <taxon>Mucoromycota</taxon>
        <taxon>Mucoromycotina</taxon>
        <taxon>Mucoromycetes</taxon>
        <taxon>Mucorales</taxon>
        <taxon>Phycomycetaceae</taxon>
        <taxon>Phycomyces</taxon>
    </lineage>
</organism>
<dbReference type="SMART" id="SM00355">
    <property type="entry name" value="ZnF_C2H2"/>
    <property type="match status" value="2"/>
</dbReference>
<dbReference type="Gene3D" id="3.30.160.60">
    <property type="entry name" value="Classic Zinc Finger"/>
    <property type="match status" value="1"/>
</dbReference>
<evidence type="ECO:0000256" key="1">
    <source>
        <dbReference type="PROSITE-ProRule" id="PRU00042"/>
    </source>
</evidence>
<keyword evidence="1" id="KW-0863">Zinc-finger</keyword>
<proteinExistence type="predicted"/>
<evidence type="ECO:0000259" key="2">
    <source>
        <dbReference type="PROSITE" id="PS50157"/>
    </source>
</evidence>
<name>A0ABR3AWV5_PHYBL</name>
<comment type="caution">
    <text evidence="3">The sequence shown here is derived from an EMBL/GenBank/DDBJ whole genome shotgun (WGS) entry which is preliminary data.</text>
</comment>
<accession>A0ABR3AWV5</accession>
<sequence length="254" mass="28831">MSFDSRLLFCQGESEDQLPGFLVQNEDTDTAEYSGRINTVTEATILSQENIILQPNDPLQNQEDLTQQNLTHTLPSGQLQNNLSELLAYIPAAIILQGPLQTSVYGSLSVQPLNNSFTASPQGYSGNDYQPRASKQQQEYDLSKSVFIHYNPNGPSSRDTRSLDPSSVKSYSCLECSYKTNKIFNLKRHLNVHLGNRYGYGCYYSTNTYHTISNTSSNMNLHFPARTMHGCCFCTKSYTTKYNLSRHMFRHYFH</sequence>
<keyword evidence="1" id="KW-0862">Zinc</keyword>
<dbReference type="Proteomes" id="UP001448207">
    <property type="component" value="Unassembled WGS sequence"/>
</dbReference>
<protein>
    <recommendedName>
        <fullName evidence="2">C2H2-type domain-containing protein</fullName>
    </recommendedName>
</protein>
<reference evidence="3 4" key="1">
    <citation type="submission" date="2024-04" db="EMBL/GenBank/DDBJ databases">
        <title>Symmetric and asymmetric DNA N6-adenine methylation regulates different biological responses in Mucorales.</title>
        <authorList>
            <consortium name="Lawrence Berkeley National Laboratory"/>
            <person name="Lax C."/>
            <person name="Mondo S.J."/>
            <person name="Osorio-Concepcion M."/>
            <person name="Muszewska A."/>
            <person name="Corrochano-Luque M."/>
            <person name="Gutierrez G."/>
            <person name="Riley R."/>
            <person name="Lipzen A."/>
            <person name="Guo J."/>
            <person name="Hundley H."/>
            <person name="Amirebrahimi M."/>
            <person name="Ng V."/>
            <person name="Lorenzo-Gutierrez D."/>
            <person name="Binder U."/>
            <person name="Yang J."/>
            <person name="Song Y."/>
            <person name="Canovas D."/>
            <person name="Navarro E."/>
            <person name="Freitag M."/>
            <person name="Gabaldon T."/>
            <person name="Grigoriev I.V."/>
            <person name="Corrochano L.M."/>
            <person name="Nicolas F.E."/>
            <person name="Garre V."/>
        </authorList>
    </citation>
    <scope>NUCLEOTIDE SEQUENCE [LARGE SCALE GENOMIC DNA]</scope>
    <source>
        <strain evidence="3 4">L51</strain>
    </source>
</reference>
<evidence type="ECO:0000313" key="3">
    <source>
        <dbReference type="EMBL" id="KAL0084415.1"/>
    </source>
</evidence>
<dbReference type="PROSITE" id="PS00028">
    <property type="entry name" value="ZINC_FINGER_C2H2_1"/>
    <property type="match status" value="1"/>
</dbReference>
<dbReference type="EMBL" id="JBCLYO010000012">
    <property type="protein sequence ID" value="KAL0084415.1"/>
    <property type="molecule type" value="Genomic_DNA"/>
</dbReference>
<dbReference type="PROSITE" id="PS50157">
    <property type="entry name" value="ZINC_FINGER_C2H2_2"/>
    <property type="match status" value="2"/>
</dbReference>